<proteinExistence type="predicted"/>
<keyword evidence="2" id="KW-1185">Reference proteome</keyword>
<dbReference type="EMBL" id="NMUH01007784">
    <property type="protein sequence ID" value="MQM17817.1"/>
    <property type="molecule type" value="Genomic_DNA"/>
</dbReference>
<evidence type="ECO:0000313" key="1">
    <source>
        <dbReference type="EMBL" id="MQM17817.1"/>
    </source>
</evidence>
<comment type="caution">
    <text evidence="1">The sequence shown here is derived from an EMBL/GenBank/DDBJ whole genome shotgun (WGS) entry which is preliminary data.</text>
</comment>
<protein>
    <submittedName>
        <fullName evidence="1">Uncharacterized protein</fullName>
    </submittedName>
</protein>
<organism evidence="1 2">
    <name type="scientific">Colocasia esculenta</name>
    <name type="common">Wild taro</name>
    <name type="synonym">Arum esculentum</name>
    <dbReference type="NCBI Taxonomy" id="4460"/>
    <lineage>
        <taxon>Eukaryota</taxon>
        <taxon>Viridiplantae</taxon>
        <taxon>Streptophyta</taxon>
        <taxon>Embryophyta</taxon>
        <taxon>Tracheophyta</taxon>
        <taxon>Spermatophyta</taxon>
        <taxon>Magnoliopsida</taxon>
        <taxon>Liliopsida</taxon>
        <taxon>Araceae</taxon>
        <taxon>Aroideae</taxon>
        <taxon>Colocasieae</taxon>
        <taxon>Colocasia</taxon>
    </lineage>
</organism>
<dbReference type="AlphaFoldDB" id="A0A843XF81"/>
<gene>
    <name evidence="1" type="ORF">Taro_050797</name>
</gene>
<evidence type="ECO:0000313" key="2">
    <source>
        <dbReference type="Proteomes" id="UP000652761"/>
    </source>
</evidence>
<accession>A0A843XF81</accession>
<sequence>MDSSTSLRMDATIVVGFRFSEVPTSGKIFSGGISSIRLPMATDSFALASAGAGASSDRAAALSTSAAAWSTATEASACTDSSRTTADSELCHDAVHPILLQVCNIHCLVSTEFRLHKGEPFLLLCCEELGSIAPDAAGNNRESVLELIGYRLRQEEGDEKGCESLPHRFRDFTNKGTVSLKDTTAPSTPASLPLHKGNNTLEPTKSSFYMKGISNPGSHQVFLLYEGNKHSRKCSEMKPLDQAYRTQLDLKLRAEKEKIYNKELFSKLKASLSDLHLAQRARARTDENFCLALGKLTEG</sequence>
<reference evidence="1" key="1">
    <citation type="submission" date="2017-07" db="EMBL/GenBank/DDBJ databases">
        <title>Taro Niue Genome Assembly and Annotation.</title>
        <authorList>
            <person name="Atibalentja N."/>
            <person name="Keating K."/>
            <person name="Fields C.J."/>
        </authorList>
    </citation>
    <scope>NUCLEOTIDE SEQUENCE</scope>
    <source>
        <strain evidence="1">Niue_2</strain>
        <tissue evidence="1">Leaf</tissue>
    </source>
</reference>
<dbReference type="Proteomes" id="UP000652761">
    <property type="component" value="Unassembled WGS sequence"/>
</dbReference>
<name>A0A843XF81_COLES</name>